<protein>
    <submittedName>
        <fullName evidence="1">Uncharacterized protein</fullName>
    </submittedName>
</protein>
<dbReference type="EMBL" id="VSSQ01069268">
    <property type="protein sequence ID" value="MPN21306.1"/>
    <property type="molecule type" value="Genomic_DNA"/>
</dbReference>
<name>A0A645G599_9ZZZZ</name>
<evidence type="ECO:0000313" key="1">
    <source>
        <dbReference type="EMBL" id="MPN21306.1"/>
    </source>
</evidence>
<reference evidence="1" key="1">
    <citation type="submission" date="2019-08" db="EMBL/GenBank/DDBJ databases">
        <authorList>
            <person name="Kucharzyk K."/>
            <person name="Murdoch R.W."/>
            <person name="Higgins S."/>
            <person name="Loffler F."/>
        </authorList>
    </citation>
    <scope>NUCLEOTIDE SEQUENCE</scope>
</reference>
<accession>A0A645G599</accession>
<gene>
    <name evidence="1" type="ORF">SDC9_168685</name>
</gene>
<organism evidence="1">
    <name type="scientific">bioreactor metagenome</name>
    <dbReference type="NCBI Taxonomy" id="1076179"/>
    <lineage>
        <taxon>unclassified sequences</taxon>
        <taxon>metagenomes</taxon>
        <taxon>ecological metagenomes</taxon>
    </lineage>
</organism>
<dbReference type="AlphaFoldDB" id="A0A645G599"/>
<sequence length="146" mass="16573">MNVVRYFILRDAAQFGQHRFDRGGRILPRGGAQRFAEPGETVVEDINSAHDVVKPSGKIDTVAGGERVIPGIFREDSGIEQFVHNQPVIEEIALRVKRMRRAADQVPRRFRHGGPDAEIQRRLRKPDLLRRFDDQLGECVELPLPA</sequence>
<proteinExistence type="predicted"/>
<comment type="caution">
    <text evidence="1">The sequence shown here is derived from an EMBL/GenBank/DDBJ whole genome shotgun (WGS) entry which is preliminary data.</text>
</comment>